<sequence>MATSNSSSVRPAQPMRSWRALRSSTMTNWWIWVSSPRPRRRSSL</sequence>
<name>A0A8S5PAH8_9CAUD</name>
<organism evidence="1">
    <name type="scientific">Siphoviridae sp. ct2kB26</name>
    <dbReference type="NCBI Taxonomy" id="2825317"/>
    <lineage>
        <taxon>Viruses</taxon>
        <taxon>Duplodnaviria</taxon>
        <taxon>Heunggongvirae</taxon>
        <taxon>Uroviricota</taxon>
        <taxon>Caudoviricetes</taxon>
    </lineage>
</organism>
<accession>A0A8S5PAH8</accession>
<proteinExistence type="predicted"/>
<reference evidence="1" key="1">
    <citation type="journal article" date="2021" name="Proc. Natl. Acad. Sci. U.S.A.">
        <title>A Catalog of Tens of Thousands of Viruses from Human Metagenomes Reveals Hidden Associations with Chronic Diseases.</title>
        <authorList>
            <person name="Tisza M.J."/>
            <person name="Buck C.B."/>
        </authorList>
    </citation>
    <scope>NUCLEOTIDE SEQUENCE</scope>
    <source>
        <strain evidence="1">Ct2kB26</strain>
    </source>
</reference>
<evidence type="ECO:0000313" key="1">
    <source>
        <dbReference type="EMBL" id="DAE03220.1"/>
    </source>
</evidence>
<dbReference type="EMBL" id="BK015360">
    <property type="protein sequence ID" value="DAE03220.1"/>
    <property type="molecule type" value="Genomic_DNA"/>
</dbReference>
<protein>
    <submittedName>
        <fullName evidence="1">Uncharacterized protein</fullName>
    </submittedName>
</protein>